<evidence type="ECO:0000313" key="26">
    <source>
        <dbReference type="Proteomes" id="UP000070501"/>
    </source>
</evidence>
<dbReference type="FunFam" id="2.60.40.10:FF:000757">
    <property type="entry name" value="Beta-glucosidase G"/>
    <property type="match status" value="1"/>
</dbReference>
<evidence type="ECO:0000256" key="20">
    <source>
        <dbReference type="ARBA" id="ARBA00078013"/>
    </source>
</evidence>
<evidence type="ECO:0000256" key="11">
    <source>
        <dbReference type="ARBA" id="ARBA00023277"/>
    </source>
</evidence>
<dbReference type="Gene3D" id="3.40.50.1700">
    <property type="entry name" value="Glycoside hydrolase family 3 C-terminal domain"/>
    <property type="match status" value="1"/>
</dbReference>
<dbReference type="InterPro" id="IPR013783">
    <property type="entry name" value="Ig-like_fold"/>
</dbReference>
<evidence type="ECO:0000256" key="4">
    <source>
        <dbReference type="ARBA" id="ARBA00005336"/>
    </source>
</evidence>
<dbReference type="Pfam" id="PF14310">
    <property type="entry name" value="Fn3-like"/>
    <property type="match status" value="1"/>
</dbReference>
<comment type="function">
    <text evidence="14">Beta-glucosidases are one of a number of cellulolytic enzymes involved in the degradation of cellulosic biomass. Catalyzes the last step releasing glucose from the inhibitory cellobiose.</text>
</comment>
<dbReference type="PANTHER" id="PTHR42715">
    <property type="entry name" value="BETA-GLUCOSIDASE"/>
    <property type="match status" value="1"/>
</dbReference>
<evidence type="ECO:0000256" key="9">
    <source>
        <dbReference type="ARBA" id="ARBA00023001"/>
    </source>
</evidence>
<evidence type="ECO:0000256" key="12">
    <source>
        <dbReference type="ARBA" id="ARBA00023295"/>
    </source>
</evidence>
<evidence type="ECO:0000256" key="18">
    <source>
        <dbReference type="ARBA" id="ARBA00041808"/>
    </source>
</evidence>
<accession>A0A136J9K2</accession>
<evidence type="ECO:0000256" key="14">
    <source>
        <dbReference type="ARBA" id="ARBA00024983"/>
    </source>
</evidence>
<evidence type="ECO:0000256" key="13">
    <source>
        <dbReference type="ARBA" id="ARBA00023326"/>
    </source>
</evidence>
<reference evidence="26" key="1">
    <citation type="submission" date="2016-02" db="EMBL/GenBank/DDBJ databases">
        <title>Draft genome sequence of Microdochium bolleyi, a fungal endophyte of beachgrass.</title>
        <authorList>
            <consortium name="DOE Joint Genome Institute"/>
            <person name="David A.S."/>
            <person name="May G."/>
            <person name="Haridas S."/>
            <person name="Lim J."/>
            <person name="Wang M."/>
            <person name="Labutti K."/>
            <person name="Lipzen A."/>
            <person name="Barry K."/>
            <person name="Grigoriev I.V."/>
        </authorList>
    </citation>
    <scope>NUCLEOTIDE SEQUENCE [LARGE SCALE GENOMIC DNA]</scope>
    <source>
        <strain evidence="26">J235TASD1</strain>
    </source>
</reference>
<evidence type="ECO:0000256" key="8">
    <source>
        <dbReference type="ARBA" id="ARBA00022801"/>
    </source>
</evidence>
<comment type="subcellular location">
    <subcellularLocation>
        <location evidence="2">Secreted</location>
    </subcellularLocation>
</comment>
<dbReference type="InterPro" id="IPR001764">
    <property type="entry name" value="Glyco_hydro_3_N"/>
</dbReference>
<protein>
    <recommendedName>
        <fullName evidence="19">Beta-glucosidase cel3A</fullName>
        <ecNumber evidence="5">3.2.1.21</ecNumber>
    </recommendedName>
    <alternativeName>
        <fullName evidence="16">Beta-D-glucoside glucohydrolase G</fullName>
    </alternativeName>
    <alternativeName>
        <fullName evidence="20">Beta-D-glucoside glucohydrolase cel3A</fullName>
    </alternativeName>
    <alternativeName>
        <fullName evidence="17">Cellobiase G</fullName>
    </alternativeName>
    <alternativeName>
        <fullName evidence="22">Cellobiase cel3A</fullName>
    </alternativeName>
    <alternativeName>
        <fullName evidence="18">Gentiobiase G</fullName>
    </alternativeName>
    <alternativeName>
        <fullName evidence="21">Gentiobiase cel3A</fullName>
    </alternativeName>
    <alternativeName>
        <fullName evidence="15">Probable beta-glucosidase G</fullName>
    </alternativeName>
</protein>
<dbReference type="Pfam" id="PF01915">
    <property type="entry name" value="Glyco_hydro_3_C"/>
    <property type="match status" value="1"/>
</dbReference>
<dbReference type="Pfam" id="PF00933">
    <property type="entry name" value="Glyco_hydro_3"/>
    <property type="match status" value="1"/>
</dbReference>
<gene>
    <name evidence="25" type="ORF">Micbo1qcDRAFT_220483</name>
</gene>
<evidence type="ECO:0000256" key="2">
    <source>
        <dbReference type="ARBA" id="ARBA00004613"/>
    </source>
</evidence>
<dbReference type="GO" id="GO:0005576">
    <property type="term" value="C:extracellular region"/>
    <property type="evidence" value="ECO:0007669"/>
    <property type="project" value="UniProtKB-SubCell"/>
</dbReference>
<proteinExistence type="inferred from homology"/>
<dbReference type="InterPro" id="IPR026891">
    <property type="entry name" value="Fn3-like"/>
</dbReference>
<evidence type="ECO:0000256" key="22">
    <source>
        <dbReference type="ARBA" id="ARBA00083611"/>
    </source>
</evidence>
<dbReference type="Gene3D" id="2.60.40.10">
    <property type="entry name" value="Immunoglobulins"/>
    <property type="match status" value="1"/>
</dbReference>
<dbReference type="OrthoDB" id="416222at2759"/>
<dbReference type="STRING" id="196109.A0A136J9K2"/>
<keyword evidence="7 23" id="KW-0732">Signal</keyword>
<keyword evidence="11" id="KW-0119">Carbohydrate metabolism</keyword>
<feature type="domain" description="Fibronectin type III-like" evidence="24">
    <location>
        <begin position="737"/>
        <end position="809"/>
    </location>
</feature>
<dbReference type="PRINTS" id="PR00133">
    <property type="entry name" value="GLHYDRLASE3"/>
</dbReference>
<dbReference type="SMART" id="SM01217">
    <property type="entry name" value="Fn3_like"/>
    <property type="match status" value="1"/>
</dbReference>
<evidence type="ECO:0000256" key="1">
    <source>
        <dbReference type="ARBA" id="ARBA00000448"/>
    </source>
</evidence>
<comment type="pathway">
    <text evidence="3">Glycan metabolism; cellulose degradation.</text>
</comment>
<evidence type="ECO:0000256" key="6">
    <source>
        <dbReference type="ARBA" id="ARBA00022525"/>
    </source>
</evidence>
<dbReference type="SUPFAM" id="SSF51445">
    <property type="entry name" value="(Trans)glycosidases"/>
    <property type="match status" value="1"/>
</dbReference>
<comment type="catalytic activity">
    <reaction evidence="1">
        <text>Hydrolysis of terminal, non-reducing beta-D-glucosyl residues with release of beta-D-glucose.</text>
        <dbReference type="EC" id="3.2.1.21"/>
    </reaction>
</comment>
<dbReference type="PANTHER" id="PTHR42715:SF12">
    <property type="entry name" value="BETA-GLUCOSIDASE G-RELATED"/>
    <property type="match status" value="1"/>
</dbReference>
<dbReference type="GO" id="GO:0030245">
    <property type="term" value="P:cellulose catabolic process"/>
    <property type="evidence" value="ECO:0007669"/>
    <property type="project" value="UniProtKB-KW"/>
</dbReference>
<dbReference type="EMBL" id="KQ964247">
    <property type="protein sequence ID" value="KXJ93859.1"/>
    <property type="molecule type" value="Genomic_DNA"/>
</dbReference>
<dbReference type="InParanoid" id="A0A136J9K2"/>
<evidence type="ECO:0000313" key="25">
    <source>
        <dbReference type="EMBL" id="KXJ93859.1"/>
    </source>
</evidence>
<evidence type="ECO:0000256" key="5">
    <source>
        <dbReference type="ARBA" id="ARBA00012744"/>
    </source>
</evidence>
<keyword evidence="6" id="KW-0964">Secreted</keyword>
<feature type="chain" id="PRO_5007293641" description="Beta-glucosidase cel3A" evidence="23">
    <location>
        <begin position="22"/>
        <end position="825"/>
    </location>
</feature>
<evidence type="ECO:0000256" key="17">
    <source>
        <dbReference type="ARBA" id="ARBA00041601"/>
    </source>
</evidence>
<evidence type="ECO:0000256" key="16">
    <source>
        <dbReference type="ARBA" id="ARBA00041276"/>
    </source>
</evidence>
<keyword evidence="10" id="KW-0325">Glycoprotein</keyword>
<dbReference type="GO" id="GO:0008422">
    <property type="term" value="F:beta-glucosidase activity"/>
    <property type="evidence" value="ECO:0007669"/>
    <property type="project" value="UniProtKB-EC"/>
</dbReference>
<evidence type="ECO:0000256" key="15">
    <source>
        <dbReference type="ARBA" id="ARBA00039579"/>
    </source>
</evidence>
<evidence type="ECO:0000256" key="7">
    <source>
        <dbReference type="ARBA" id="ARBA00022729"/>
    </source>
</evidence>
<dbReference type="FunFam" id="3.40.50.1700:FF:000003">
    <property type="entry name" value="Probable beta-glucosidase"/>
    <property type="match status" value="1"/>
</dbReference>
<keyword evidence="8 25" id="KW-0378">Hydrolase</keyword>
<keyword evidence="26" id="KW-1185">Reference proteome</keyword>
<name>A0A136J9K2_9PEZI</name>
<keyword evidence="13" id="KW-0624">Polysaccharide degradation</keyword>
<dbReference type="AlphaFoldDB" id="A0A136J9K2"/>
<evidence type="ECO:0000256" key="23">
    <source>
        <dbReference type="SAM" id="SignalP"/>
    </source>
</evidence>
<dbReference type="InterPro" id="IPR050288">
    <property type="entry name" value="Cellulose_deg_GH3"/>
</dbReference>
<feature type="signal peptide" evidence="23">
    <location>
        <begin position="1"/>
        <end position="21"/>
    </location>
</feature>
<evidence type="ECO:0000256" key="3">
    <source>
        <dbReference type="ARBA" id="ARBA00004987"/>
    </source>
</evidence>
<dbReference type="FunFam" id="3.20.20.300:FF:000002">
    <property type="entry name" value="Probable beta-glucosidase"/>
    <property type="match status" value="1"/>
</dbReference>
<dbReference type="Gene3D" id="3.20.20.300">
    <property type="entry name" value="Glycoside hydrolase, family 3, N-terminal domain"/>
    <property type="match status" value="1"/>
</dbReference>
<dbReference type="InterPro" id="IPR002772">
    <property type="entry name" value="Glyco_hydro_3_C"/>
</dbReference>
<dbReference type="InterPro" id="IPR036881">
    <property type="entry name" value="Glyco_hydro_3_C_sf"/>
</dbReference>
<dbReference type="SUPFAM" id="SSF52279">
    <property type="entry name" value="Beta-D-glucan exohydrolase, C-terminal domain"/>
    <property type="match status" value="1"/>
</dbReference>
<evidence type="ECO:0000256" key="19">
    <source>
        <dbReference type="ARBA" id="ARBA00070030"/>
    </source>
</evidence>
<keyword evidence="12" id="KW-0326">Glycosidase</keyword>
<dbReference type="InterPro" id="IPR017853">
    <property type="entry name" value="GH"/>
</dbReference>
<dbReference type="EC" id="3.2.1.21" evidence="5"/>
<evidence type="ECO:0000256" key="10">
    <source>
        <dbReference type="ARBA" id="ARBA00023180"/>
    </source>
</evidence>
<comment type="similarity">
    <text evidence="4">Belongs to the glycosyl hydrolase 3 family.</text>
</comment>
<dbReference type="InterPro" id="IPR036962">
    <property type="entry name" value="Glyco_hydro_3_N_sf"/>
</dbReference>
<evidence type="ECO:0000259" key="24">
    <source>
        <dbReference type="SMART" id="SM01217"/>
    </source>
</evidence>
<evidence type="ECO:0000256" key="21">
    <source>
        <dbReference type="ARBA" id="ARBA00083231"/>
    </source>
</evidence>
<keyword evidence="9" id="KW-0136">Cellulose degradation</keyword>
<dbReference type="Proteomes" id="UP000070501">
    <property type="component" value="Unassembled WGS sequence"/>
</dbReference>
<sequence>MASSNKMLLALATLMVTGVHGQAYFGGDRDEDAFSWVQPLNTTILGPYGHSPAVLPSPNATGVGGWEEAIKKAKDFVAKLTLEEKSEMITGVPGPCVGNILAIPRLGFGGLCLHDGPLSIRVADYASVFMAGVSAAASWDRELLYDRGYAMGREFKAKGAHVALSPVSGPLGRSAYSGRNWEGFAADPYLTGVAMAETIKGHQDAGVQATPKHFIGNEQETMRNPVFDPNGTVTDKKFEAISSNIDDRTMHEIYLWPFADAVKAGASSIMCSYQRLNGSYACENTKAQNGLLKGELGFQGYVMSDWGSTHSGVASIEGGLDMTMPGGLGLYGVNWKAGSFFGANATAAVNNGTVPMSRIDDMVIRIMTPYYWLGQDAEDFPTIDPSTADLNTFSPRKSWLHDFNLTGEVSRDVRENHGGLIRRHGAEATVLLKNTAGALPLKAPKSIAIFGNDAGDPTNGLLNQKNYEYGTLVAGGGSGTGRATYLVTPLDAIRTRAHKDGALVQQWLNNTLIATSNVTDLWIPKQPEVCLVFLKTWAEEAADRPHLHVDYNGDKVVENVAKVCNNTVVVTHSSGINILPWAEHPNVTAILAAHYPGQESGNSIVDILYGDVNPSGHLPYTIAKNGTDYNAPPTTAINTTGKYDWQSWFDEKLEIDYRYFDAHNISVRYEFGFGLSYTTFELSSESPLAVEPTTESATVTSAPEQLPIQPGGNPALWETLYNVTATVENTGPVAGAAVAQLYITFPEGATPSGTPPRQLRGFAKKTIDKGASAQVSFELMRRDLSYWDIISQQWLIPEGEFTLSVGFSSRDIRQTAKLTAVEKKE</sequence>
<organism evidence="25 26">
    <name type="scientific">Microdochium bolleyi</name>
    <dbReference type="NCBI Taxonomy" id="196109"/>
    <lineage>
        <taxon>Eukaryota</taxon>
        <taxon>Fungi</taxon>
        <taxon>Dikarya</taxon>
        <taxon>Ascomycota</taxon>
        <taxon>Pezizomycotina</taxon>
        <taxon>Sordariomycetes</taxon>
        <taxon>Xylariomycetidae</taxon>
        <taxon>Xylariales</taxon>
        <taxon>Microdochiaceae</taxon>
        <taxon>Microdochium</taxon>
    </lineage>
</organism>